<evidence type="ECO:0000259" key="13">
    <source>
        <dbReference type="PROSITE" id="PS51192"/>
    </source>
</evidence>
<dbReference type="PROSITE" id="PS51192">
    <property type="entry name" value="HELICASE_ATP_BIND_1"/>
    <property type="match status" value="1"/>
</dbReference>
<evidence type="ECO:0000313" key="16">
    <source>
        <dbReference type="Proteomes" id="UP000295807"/>
    </source>
</evidence>
<dbReference type="PROSITE" id="PS51194">
    <property type="entry name" value="HELICASE_CTER"/>
    <property type="match status" value="1"/>
</dbReference>
<dbReference type="GO" id="GO:0043138">
    <property type="term" value="F:3'-5' DNA helicase activity"/>
    <property type="evidence" value="ECO:0007669"/>
    <property type="project" value="UniProtKB-EC"/>
</dbReference>
<dbReference type="Proteomes" id="UP000295807">
    <property type="component" value="Unassembled WGS sequence"/>
</dbReference>
<keyword evidence="16" id="KW-1185">Reference proteome</keyword>
<dbReference type="PANTHER" id="PTHR13710:SF105">
    <property type="entry name" value="ATP-DEPENDENT DNA HELICASE Q1"/>
    <property type="match status" value="1"/>
</dbReference>
<reference evidence="15 16" key="1">
    <citation type="submission" date="2019-03" db="EMBL/GenBank/DDBJ databases">
        <title>Genomic Encyclopedia of Type Strains, Phase IV (KMG-IV): sequencing the most valuable type-strain genomes for metagenomic binning, comparative biology and taxonomic classification.</title>
        <authorList>
            <person name="Goeker M."/>
        </authorList>
    </citation>
    <scope>NUCLEOTIDE SEQUENCE [LARGE SCALE GENOMIC DNA]</scope>
    <source>
        <strain evidence="15 16">DSM 21100</strain>
    </source>
</reference>
<dbReference type="InterPro" id="IPR014001">
    <property type="entry name" value="Helicase_ATP-bd"/>
</dbReference>
<evidence type="ECO:0000313" key="15">
    <source>
        <dbReference type="EMBL" id="TCS88276.1"/>
    </source>
</evidence>
<dbReference type="NCBIfam" id="TIGR00614">
    <property type="entry name" value="recQ_fam"/>
    <property type="match status" value="1"/>
</dbReference>
<evidence type="ECO:0000259" key="14">
    <source>
        <dbReference type="PROSITE" id="PS51194"/>
    </source>
</evidence>
<evidence type="ECO:0000256" key="3">
    <source>
        <dbReference type="ARBA" id="ARBA00022741"/>
    </source>
</evidence>
<evidence type="ECO:0000256" key="4">
    <source>
        <dbReference type="ARBA" id="ARBA00022801"/>
    </source>
</evidence>
<dbReference type="InterPro" id="IPR032284">
    <property type="entry name" value="RecQ_Zn-bd"/>
</dbReference>
<dbReference type="EMBL" id="SMAD01000003">
    <property type="protein sequence ID" value="TCS88276.1"/>
    <property type="molecule type" value="Genomic_DNA"/>
</dbReference>
<dbReference type="GO" id="GO:0043590">
    <property type="term" value="C:bacterial nucleoid"/>
    <property type="evidence" value="ECO:0007669"/>
    <property type="project" value="TreeGrafter"/>
</dbReference>
<dbReference type="OrthoDB" id="9763310at2"/>
<dbReference type="PANTHER" id="PTHR13710">
    <property type="entry name" value="DNA HELICASE RECQ FAMILY MEMBER"/>
    <property type="match status" value="1"/>
</dbReference>
<evidence type="ECO:0000256" key="8">
    <source>
        <dbReference type="ARBA" id="ARBA00023235"/>
    </source>
</evidence>
<evidence type="ECO:0000256" key="9">
    <source>
        <dbReference type="ARBA" id="ARBA00034617"/>
    </source>
</evidence>
<evidence type="ECO:0000256" key="6">
    <source>
        <dbReference type="ARBA" id="ARBA00022840"/>
    </source>
</evidence>
<dbReference type="GO" id="GO:0005737">
    <property type="term" value="C:cytoplasm"/>
    <property type="evidence" value="ECO:0007669"/>
    <property type="project" value="TreeGrafter"/>
</dbReference>
<comment type="similarity">
    <text evidence="1">Belongs to the helicase family. RecQ subfamily.</text>
</comment>
<accession>A0A4R3KSS6</accession>
<evidence type="ECO:0000256" key="2">
    <source>
        <dbReference type="ARBA" id="ARBA00022723"/>
    </source>
</evidence>
<dbReference type="RefSeq" id="WP_132128497.1">
    <property type="nucleotide sequence ID" value="NZ_CP042432.1"/>
</dbReference>
<dbReference type="AlphaFoldDB" id="A0A4R3KSS6"/>
<protein>
    <recommendedName>
        <fullName evidence="11">ATP-dependent DNA helicase RecQ</fullName>
        <ecNumber evidence="10">5.6.2.4</ecNumber>
    </recommendedName>
    <alternativeName>
        <fullName evidence="12">DNA 3'-5' helicase RecQ</fullName>
    </alternativeName>
</protein>
<sequence>MENIADILKTYWGFNAFRPLQEEIIHSVLEGTDTLALMPTGGGKSLCYQVPALAREGICIVVTPLIALMKDQVEQLRRKGIKAAAVFSGMHAREIDAVFDNCIYGPYKFLYLSPERLKTALARERISRMKVNLLAVDEAHCISHWGYDFRPAYLEIAGLRELLREVPVLALTATATGEVEEDIQKQLRFRNGRVLRKSFARENLAYLVLPEEGKQERLLKILRRQEGSGIVYARNRRQTEEIAAFLRKHRVPAAFYHAGMPMRKREAAQDSWIQAKTRVMVATNAFGMGIDKPDVRLVVHMDLPESLEAYYQEAGRAGRDGKKSYAVLLHSPADERKLLENVDISYPALEEIRNIYQALGNYFQLATGAGEGLSFDFDIGEFCRRYDFYAMKVLNAFRFLEKDNYLSFSEGVFLPSRIKLLLDKEALYKFQVAHADYDAVLKAILRSCGGVFDFYVPFDEKLIARRAGMLQEEFQRTLPWLAKRGVVSYIPKTDKPQVTYLSSRADAGNLYLDTVFLRERKNRHLENIHAVLEYAGETGRCRSKMLLSYFKESAAENCGICDYCLKLNRRDVTEAEFVAIKAAIEAVLQKKALSRQELLEQLTEFPEIKLLFVIRTLLDDGQLLKNEDEDRLYLAT</sequence>
<dbReference type="Pfam" id="PF00271">
    <property type="entry name" value="Helicase_C"/>
    <property type="match status" value="1"/>
</dbReference>
<comment type="caution">
    <text evidence="15">The sequence shown here is derived from an EMBL/GenBank/DDBJ whole genome shotgun (WGS) entry which is preliminary data.</text>
</comment>
<feature type="domain" description="Helicase C-terminal" evidence="14">
    <location>
        <begin position="214"/>
        <end position="360"/>
    </location>
</feature>
<evidence type="ECO:0000256" key="1">
    <source>
        <dbReference type="ARBA" id="ARBA00005446"/>
    </source>
</evidence>
<comment type="catalytic activity">
    <reaction evidence="9">
        <text>Couples ATP hydrolysis with the unwinding of duplex DNA by translocating in the 3'-5' direction.</text>
        <dbReference type="EC" id="5.6.2.4"/>
    </reaction>
</comment>
<dbReference type="Pfam" id="PF00270">
    <property type="entry name" value="DEAD"/>
    <property type="match status" value="1"/>
</dbReference>
<dbReference type="Gene3D" id="3.40.50.300">
    <property type="entry name" value="P-loop containing nucleotide triphosphate hydrolases"/>
    <property type="match status" value="2"/>
</dbReference>
<keyword evidence="8" id="KW-0413">Isomerase</keyword>
<dbReference type="SMART" id="SM00487">
    <property type="entry name" value="DEXDc"/>
    <property type="match status" value="1"/>
</dbReference>
<organism evidence="15 16">
    <name type="scientific">Anseongella ginsenosidimutans</name>
    <dbReference type="NCBI Taxonomy" id="496056"/>
    <lineage>
        <taxon>Bacteria</taxon>
        <taxon>Pseudomonadati</taxon>
        <taxon>Bacteroidota</taxon>
        <taxon>Sphingobacteriia</taxon>
        <taxon>Sphingobacteriales</taxon>
        <taxon>Sphingobacteriaceae</taxon>
        <taxon>Anseongella</taxon>
    </lineage>
</organism>
<dbReference type="Gene3D" id="1.10.10.10">
    <property type="entry name" value="Winged helix-like DNA-binding domain superfamily/Winged helix DNA-binding domain"/>
    <property type="match status" value="1"/>
</dbReference>
<evidence type="ECO:0000256" key="11">
    <source>
        <dbReference type="ARBA" id="ARBA00044535"/>
    </source>
</evidence>
<gene>
    <name evidence="15" type="ORF">EDD80_103138</name>
</gene>
<proteinExistence type="inferred from homology"/>
<dbReference type="GO" id="GO:0030894">
    <property type="term" value="C:replisome"/>
    <property type="evidence" value="ECO:0007669"/>
    <property type="project" value="TreeGrafter"/>
</dbReference>
<name>A0A4R3KSS6_9SPHI</name>
<dbReference type="GO" id="GO:0003677">
    <property type="term" value="F:DNA binding"/>
    <property type="evidence" value="ECO:0007669"/>
    <property type="project" value="UniProtKB-KW"/>
</dbReference>
<keyword evidence="2" id="KW-0479">Metal-binding</keyword>
<feature type="domain" description="Helicase ATP-binding" evidence="13">
    <location>
        <begin position="25"/>
        <end position="193"/>
    </location>
</feature>
<dbReference type="InterPro" id="IPR001650">
    <property type="entry name" value="Helicase_C-like"/>
</dbReference>
<dbReference type="GO" id="GO:0009378">
    <property type="term" value="F:four-way junction helicase activity"/>
    <property type="evidence" value="ECO:0007669"/>
    <property type="project" value="TreeGrafter"/>
</dbReference>
<dbReference type="InterPro" id="IPR011545">
    <property type="entry name" value="DEAD/DEAH_box_helicase_dom"/>
</dbReference>
<dbReference type="SUPFAM" id="SSF52540">
    <property type="entry name" value="P-loop containing nucleoside triphosphate hydrolases"/>
    <property type="match status" value="1"/>
</dbReference>
<keyword evidence="6" id="KW-0067">ATP-binding</keyword>
<keyword evidence="5 15" id="KW-0347">Helicase</keyword>
<dbReference type="InterPro" id="IPR036388">
    <property type="entry name" value="WH-like_DNA-bd_sf"/>
</dbReference>
<keyword evidence="3" id="KW-0547">Nucleotide-binding</keyword>
<dbReference type="GO" id="GO:0006281">
    <property type="term" value="P:DNA repair"/>
    <property type="evidence" value="ECO:0007669"/>
    <property type="project" value="TreeGrafter"/>
</dbReference>
<dbReference type="InterPro" id="IPR027417">
    <property type="entry name" value="P-loop_NTPase"/>
</dbReference>
<dbReference type="InterPro" id="IPR004589">
    <property type="entry name" value="DNA_helicase_ATP-dep_RecQ"/>
</dbReference>
<dbReference type="GO" id="GO:0005524">
    <property type="term" value="F:ATP binding"/>
    <property type="evidence" value="ECO:0007669"/>
    <property type="project" value="UniProtKB-KW"/>
</dbReference>
<evidence type="ECO:0000256" key="10">
    <source>
        <dbReference type="ARBA" id="ARBA00034808"/>
    </source>
</evidence>
<dbReference type="GO" id="GO:0046872">
    <property type="term" value="F:metal ion binding"/>
    <property type="evidence" value="ECO:0007669"/>
    <property type="project" value="UniProtKB-KW"/>
</dbReference>
<dbReference type="SMART" id="SM00490">
    <property type="entry name" value="HELICc"/>
    <property type="match status" value="1"/>
</dbReference>
<evidence type="ECO:0000256" key="7">
    <source>
        <dbReference type="ARBA" id="ARBA00023125"/>
    </source>
</evidence>
<dbReference type="FunFam" id="3.40.50.300:FF:001389">
    <property type="entry name" value="ATP-dependent DNA helicase RecQ"/>
    <property type="match status" value="1"/>
</dbReference>
<evidence type="ECO:0000256" key="5">
    <source>
        <dbReference type="ARBA" id="ARBA00022806"/>
    </source>
</evidence>
<dbReference type="Pfam" id="PF16124">
    <property type="entry name" value="RecQ_Zn_bind"/>
    <property type="match status" value="1"/>
</dbReference>
<dbReference type="GO" id="GO:0006310">
    <property type="term" value="P:DNA recombination"/>
    <property type="evidence" value="ECO:0007669"/>
    <property type="project" value="InterPro"/>
</dbReference>
<keyword evidence="4" id="KW-0378">Hydrolase</keyword>
<dbReference type="EC" id="5.6.2.4" evidence="10"/>
<dbReference type="CDD" id="cd17920">
    <property type="entry name" value="DEXHc_RecQ"/>
    <property type="match status" value="1"/>
</dbReference>
<dbReference type="GO" id="GO:0016787">
    <property type="term" value="F:hydrolase activity"/>
    <property type="evidence" value="ECO:0007669"/>
    <property type="project" value="UniProtKB-KW"/>
</dbReference>
<evidence type="ECO:0000256" key="12">
    <source>
        <dbReference type="ARBA" id="ARBA00044550"/>
    </source>
</evidence>
<keyword evidence="7" id="KW-0238">DNA-binding</keyword>